<feature type="chain" id="PRO_5026819187" description="EfeO-type cupredoxin-like domain-containing protein" evidence="2">
    <location>
        <begin position="23"/>
        <end position="142"/>
    </location>
</feature>
<dbReference type="AlphaFoldDB" id="A0A6J4RW99"/>
<sequence length="142" mass="15205">MPRALRISLVLAAVIAAVVAFAVLRPEDEPAVSEPAPQAAQTPTPGGEEEAATPTPTPTPTPRPPLLTAGSVEQLSVRRGETVAFRVRHPSDEEVHIHGYDIARPLPAGRTVTVSFKARIEGIFEIELERSHVQIASLQVEP</sequence>
<protein>
    <recommendedName>
        <fullName evidence="4">EfeO-type cupredoxin-like domain-containing protein</fullName>
    </recommendedName>
</protein>
<evidence type="ECO:0008006" key="4">
    <source>
        <dbReference type="Google" id="ProtNLM"/>
    </source>
</evidence>
<gene>
    <name evidence="3" type="ORF">AVDCRST_MAG38-2161</name>
</gene>
<feature type="region of interest" description="Disordered" evidence="1">
    <location>
        <begin position="28"/>
        <end position="68"/>
    </location>
</feature>
<evidence type="ECO:0000256" key="2">
    <source>
        <dbReference type="SAM" id="SignalP"/>
    </source>
</evidence>
<dbReference type="InterPro" id="IPR008972">
    <property type="entry name" value="Cupredoxin"/>
</dbReference>
<accession>A0A6J4RW99</accession>
<feature type="compositionally biased region" description="Low complexity" evidence="1">
    <location>
        <begin position="35"/>
        <end position="46"/>
    </location>
</feature>
<evidence type="ECO:0000313" key="3">
    <source>
        <dbReference type="EMBL" id="CAA9483322.1"/>
    </source>
</evidence>
<organism evidence="3">
    <name type="scientific">uncultured Solirubrobacteraceae bacterium</name>
    <dbReference type="NCBI Taxonomy" id="1162706"/>
    <lineage>
        <taxon>Bacteria</taxon>
        <taxon>Bacillati</taxon>
        <taxon>Actinomycetota</taxon>
        <taxon>Thermoleophilia</taxon>
        <taxon>Solirubrobacterales</taxon>
        <taxon>Solirubrobacteraceae</taxon>
        <taxon>environmental samples</taxon>
    </lineage>
</organism>
<evidence type="ECO:0000256" key="1">
    <source>
        <dbReference type="SAM" id="MobiDB-lite"/>
    </source>
</evidence>
<dbReference type="SUPFAM" id="SSF49503">
    <property type="entry name" value="Cupredoxins"/>
    <property type="match status" value="1"/>
</dbReference>
<dbReference type="Gene3D" id="2.60.40.420">
    <property type="entry name" value="Cupredoxins - blue copper proteins"/>
    <property type="match status" value="1"/>
</dbReference>
<dbReference type="EMBL" id="CADCVJ010000182">
    <property type="protein sequence ID" value="CAA9483322.1"/>
    <property type="molecule type" value="Genomic_DNA"/>
</dbReference>
<reference evidence="3" key="1">
    <citation type="submission" date="2020-02" db="EMBL/GenBank/DDBJ databases">
        <authorList>
            <person name="Meier V. D."/>
        </authorList>
    </citation>
    <scope>NUCLEOTIDE SEQUENCE</scope>
    <source>
        <strain evidence="3">AVDCRST_MAG38</strain>
    </source>
</reference>
<proteinExistence type="predicted"/>
<name>A0A6J4RW99_9ACTN</name>
<keyword evidence="2" id="KW-0732">Signal</keyword>
<feature type="signal peptide" evidence="2">
    <location>
        <begin position="1"/>
        <end position="22"/>
    </location>
</feature>
<feature type="compositionally biased region" description="Pro residues" evidence="1">
    <location>
        <begin position="55"/>
        <end position="65"/>
    </location>
</feature>